<organism evidence="2 3">
    <name type="scientific">Leishmania panamensis</name>
    <dbReference type="NCBI Taxonomy" id="5679"/>
    <lineage>
        <taxon>Eukaryota</taxon>
        <taxon>Discoba</taxon>
        <taxon>Euglenozoa</taxon>
        <taxon>Kinetoplastea</taxon>
        <taxon>Metakinetoplastina</taxon>
        <taxon>Trypanosomatida</taxon>
        <taxon>Trypanosomatidae</taxon>
        <taxon>Leishmaniinae</taxon>
        <taxon>Leishmania</taxon>
        <taxon>Leishmania guyanensis species complex</taxon>
    </lineage>
</organism>
<evidence type="ECO:0000313" key="3">
    <source>
        <dbReference type="Proteomes" id="UP000063063"/>
    </source>
</evidence>
<evidence type="ECO:0000256" key="1">
    <source>
        <dbReference type="SAM" id="MobiDB-lite"/>
    </source>
</evidence>
<dbReference type="Proteomes" id="UP000063063">
    <property type="component" value="Chromosome 20"/>
</dbReference>
<feature type="region of interest" description="Disordered" evidence="1">
    <location>
        <begin position="128"/>
        <end position="258"/>
    </location>
</feature>
<feature type="compositionally biased region" description="Basic and acidic residues" evidence="1">
    <location>
        <begin position="200"/>
        <end position="217"/>
    </location>
</feature>
<feature type="compositionally biased region" description="Low complexity" evidence="1">
    <location>
        <begin position="243"/>
        <end position="258"/>
    </location>
</feature>
<dbReference type="VEuPathDB" id="TriTrypDB:LPAL13_200057600"/>
<dbReference type="PANTHER" id="PTHR35378">
    <property type="entry name" value="UNNAMED PRODUCT"/>
    <property type="match status" value="1"/>
</dbReference>
<sequence length="271" mass="29776">MPPSRRVGPATAEQVVDIDPLLIYFTFSRIRPRFSCGRTIGSTLQQFRDGELQLRDLPLLSVLTDGAHYYSQNNRRLYTYKQLKREGLLDTVPVRLRPLPRTKRMYSKYSPQTCALAATLMRDTANRDGIRDTSAQASVVSDASDTEDDHDNHDACMPTGAVGKLGVGDDEFRSDNHSAPSSSAPSQPASYAMESGLDGKMVKGRDSSEEPTRKRQEQQTNSKRGRNVSRRQGCHKGTVEARSPSTSSSDSCGNGSTSALEAELRNLGLCT</sequence>
<keyword evidence="3" id="KW-1185">Reference proteome</keyword>
<dbReference type="PANTHER" id="PTHR35378:SF1">
    <property type="entry name" value="C2H2-TYPE DOMAIN-CONTAINING PROTEIN"/>
    <property type="match status" value="1"/>
</dbReference>
<dbReference type="OrthoDB" id="415230at2759"/>
<dbReference type="VEuPathDB" id="TriTrypDB:LPMP_205090"/>
<accession>A0A088S8Q0</accession>
<gene>
    <name evidence="2" type="ORF">LPMP_205090</name>
</gene>
<dbReference type="AlphaFoldDB" id="A0A088S8Q0"/>
<dbReference type="RefSeq" id="XP_010698708.1">
    <property type="nucleotide sequence ID" value="XM_010700406.1"/>
</dbReference>
<protein>
    <submittedName>
        <fullName evidence="2">Uncharacterized protein</fullName>
    </submittedName>
</protein>
<dbReference type="EMBL" id="CP009389">
    <property type="protein sequence ID" value="AIN98001.1"/>
    <property type="molecule type" value="Genomic_DNA"/>
</dbReference>
<dbReference type="GeneID" id="22574721"/>
<dbReference type="KEGG" id="lpan:LPMP_205090"/>
<feature type="compositionally biased region" description="Low complexity" evidence="1">
    <location>
        <begin position="132"/>
        <end position="143"/>
    </location>
</feature>
<evidence type="ECO:0000313" key="2">
    <source>
        <dbReference type="EMBL" id="AIN98001.1"/>
    </source>
</evidence>
<name>A0A088S8Q0_LEIPA</name>
<dbReference type="eggNOG" id="ENOG502S3QP">
    <property type="taxonomic scope" value="Eukaryota"/>
</dbReference>
<proteinExistence type="predicted"/>
<reference evidence="2 3" key="1">
    <citation type="journal article" date="2015" name="Sci. Rep.">
        <title>The genome of Leishmania panamensis: insights into genomics of the L. (Viannia) subgenus.</title>
        <authorList>
            <person name="Llanes A."/>
            <person name="Restrepo C.M."/>
            <person name="Vecchio G.D."/>
            <person name="Anguizola F.J."/>
            <person name="Lleonart R."/>
        </authorList>
    </citation>
    <scope>NUCLEOTIDE SEQUENCE [LARGE SCALE GENOMIC DNA]</scope>
    <source>
        <strain evidence="2 3">MHOM/PA/94/PSC-1</strain>
    </source>
</reference>
<feature type="compositionally biased region" description="Basic residues" evidence="1">
    <location>
        <begin position="223"/>
        <end position="234"/>
    </location>
</feature>
<feature type="compositionally biased region" description="Low complexity" evidence="1">
    <location>
        <begin position="178"/>
        <end position="190"/>
    </location>
</feature>